<proteinExistence type="predicted"/>
<dbReference type="Proteomes" id="UP001151760">
    <property type="component" value="Unassembled WGS sequence"/>
</dbReference>
<comment type="caution">
    <text evidence="3">The sequence shown here is derived from an EMBL/GenBank/DDBJ whole genome shotgun (WGS) entry which is preliminary data.</text>
</comment>
<feature type="compositionally biased region" description="Basic residues" evidence="2">
    <location>
        <begin position="116"/>
        <end position="127"/>
    </location>
</feature>
<feature type="compositionally biased region" description="Low complexity" evidence="2">
    <location>
        <begin position="595"/>
        <end position="606"/>
    </location>
</feature>
<feature type="region of interest" description="Disordered" evidence="2">
    <location>
        <begin position="105"/>
        <end position="175"/>
    </location>
</feature>
<feature type="region of interest" description="Disordered" evidence="2">
    <location>
        <begin position="271"/>
        <end position="291"/>
    </location>
</feature>
<reference evidence="3" key="1">
    <citation type="journal article" date="2022" name="Int. J. Mol. Sci.">
        <title>Draft Genome of Tanacetum Coccineum: Genomic Comparison of Closely Related Tanacetum-Family Plants.</title>
        <authorList>
            <person name="Yamashiro T."/>
            <person name="Shiraishi A."/>
            <person name="Nakayama K."/>
            <person name="Satake H."/>
        </authorList>
    </citation>
    <scope>NUCLEOTIDE SEQUENCE</scope>
</reference>
<feature type="region of interest" description="Disordered" evidence="2">
    <location>
        <begin position="703"/>
        <end position="722"/>
    </location>
</feature>
<sequence length="786" mass="86549">MNLALHTEGKKKVNPLVIRFTKLIINHLQSIHKFQKRPGSPLYLPYEESALGYLKFSFKNTKRVRFGMAIPDTLISKNIQSATYYPEYVAKVSKYQRYLAGEVVSPDEAPSPKPAKGAKLKTPRKPKLQSTSSQPPKPKPVPSKPQEKKRKLTMDATEAPSPAKRLKADEPTFEDEEADIMQKVMEESLKDAYPAPRGPLSPVVIREPKPGKYEPLPEVQGNGKEKVAGSDPVNYPKGQAGSDHSVVAADSRIPTSQVCSIAGPNLEHMNLEVSDTSPQPNPEQMDEEFTTTIYPSVQENLKLPTEGEVRLEEPASSNGTLSSLQNLDKDLSFTNQFLAEKSQPDEPEKTNNETEVQSMVTVPIHQDTSSVPLMTTPVIDLTVSQLASTTIQASIPTSTATVTATTTTTTFPPPPHQPQQGVSDSIIIQRIGELEQHMADLVEENQALEERLDKQGHRMYQLENQDLSGMIKEQTKEYMRTQEIDRKINETVKEAVTASVQYAMRAPLRARFKDLPTSDMKEILLQRMLEENYDKGHEDHRMACEALQTSILRDESEQFDADKSEERKKMKSKQDSPKTPPGSPPPPPPPPPPSGASGASGTTGASDSAQDPLPPPPSPTPNPDNQSPGSAAPGSSKTAATTAYTAWTTTTSRFEPSASSIPEDVFMHEESDFAAPDMVSDDEDIGSRHIPRVNLKQDWFKPLSEDERPATPEPAWSIPSSSLSVPTHNWASAIASSYVPPPENSLLSQTGDIGVFIDWFCKKQGITELTPEHLEGLHMKFVKPPP</sequence>
<feature type="compositionally biased region" description="Low complexity" evidence="2">
    <location>
        <begin position="638"/>
        <end position="651"/>
    </location>
</feature>
<feature type="compositionally biased region" description="Pro residues" evidence="2">
    <location>
        <begin position="578"/>
        <end position="594"/>
    </location>
</feature>
<evidence type="ECO:0000256" key="2">
    <source>
        <dbReference type="SAM" id="MobiDB-lite"/>
    </source>
</evidence>
<gene>
    <name evidence="3" type="ORF">Tco_0992587</name>
</gene>
<feature type="compositionally biased region" description="Pro residues" evidence="2">
    <location>
        <begin position="612"/>
        <end position="622"/>
    </location>
</feature>
<dbReference type="PANTHER" id="PTHR48148">
    <property type="entry name" value="KERATINOCYTE PROLINE-RICH PROTEIN"/>
    <property type="match status" value="1"/>
</dbReference>
<evidence type="ECO:0008006" key="5">
    <source>
        <dbReference type="Google" id="ProtNLM"/>
    </source>
</evidence>
<reference evidence="3" key="2">
    <citation type="submission" date="2022-01" db="EMBL/GenBank/DDBJ databases">
        <authorList>
            <person name="Yamashiro T."/>
            <person name="Shiraishi A."/>
            <person name="Satake H."/>
            <person name="Nakayama K."/>
        </authorList>
    </citation>
    <scope>NUCLEOTIDE SEQUENCE</scope>
</reference>
<protein>
    <recommendedName>
        <fullName evidence="5">Histone deacetylase 14</fullName>
    </recommendedName>
</protein>
<organism evidence="3 4">
    <name type="scientific">Tanacetum coccineum</name>
    <dbReference type="NCBI Taxonomy" id="301880"/>
    <lineage>
        <taxon>Eukaryota</taxon>
        <taxon>Viridiplantae</taxon>
        <taxon>Streptophyta</taxon>
        <taxon>Embryophyta</taxon>
        <taxon>Tracheophyta</taxon>
        <taxon>Spermatophyta</taxon>
        <taxon>Magnoliopsida</taxon>
        <taxon>eudicotyledons</taxon>
        <taxon>Gunneridae</taxon>
        <taxon>Pentapetalae</taxon>
        <taxon>asterids</taxon>
        <taxon>campanulids</taxon>
        <taxon>Asterales</taxon>
        <taxon>Asteraceae</taxon>
        <taxon>Asteroideae</taxon>
        <taxon>Anthemideae</taxon>
        <taxon>Anthemidinae</taxon>
        <taxon>Tanacetum</taxon>
    </lineage>
</organism>
<feature type="region of interest" description="Disordered" evidence="2">
    <location>
        <begin position="190"/>
        <end position="245"/>
    </location>
</feature>
<feature type="coiled-coil region" evidence="1">
    <location>
        <begin position="431"/>
        <end position="465"/>
    </location>
</feature>
<evidence type="ECO:0000313" key="3">
    <source>
        <dbReference type="EMBL" id="GJT57533.1"/>
    </source>
</evidence>
<keyword evidence="4" id="KW-1185">Reference proteome</keyword>
<feature type="compositionally biased region" description="Basic and acidic residues" evidence="2">
    <location>
        <begin position="553"/>
        <end position="576"/>
    </location>
</feature>
<accession>A0ABQ5F375</accession>
<evidence type="ECO:0000256" key="1">
    <source>
        <dbReference type="SAM" id="Coils"/>
    </source>
</evidence>
<evidence type="ECO:0000313" key="4">
    <source>
        <dbReference type="Proteomes" id="UP001151760"/>
    </source>
</evidence>
<name>A0ABQ5F375_9ASTR</name>
<dbReference type="PANTHER" id="PTHR48148:SF2">
    <property type="entry name" value="PA14 DOMAIN-CONTAINING PROTEIN"/>
    <property type="match status" value="1"/>
</dbReference>
<keyword evidence="1" id="KW-0175">Coiled coil</keyword>
<feature type="region of interest" description="Disordered" evidence="2">
    <location>
        <begin position="553"/>
        <end position="661"/>
    </location>
</feature>
<dbReference type="EMBL" id="BQNB010016939">
    <property type="protein sequence ID" value="GJT57533.1"/>
    <property type="molecule type" value="Genomic_DNA"/>
</dbReference>